<dbReference type="CDD" id="cd12113">
    <property type="entry name" value="PHP_PolIIIA_DnaE3"/>
    <property type="match status" value="1"/>
</dbReference>
<dbReference type="NCBIfam" id="NF004226">
    <property type="entry name" value="PRK05673.1"/>
    <property type="match status" value="1"/>
</dbReference>
<dbReference type="GO" id="GO:0003676">
    <property type="term" value="F:nucleic acid binding"/>
    <property type="evidence" value="ECO:0007669"/>
    <property type="project" value="InterPro"/>
</dbReference>
<dbReference type="Proteomes" id="UP000285750">
    <property type="component" value="Unassembled WGS sequence"/>
</dbReference>
<evidence type="ECO:0000256" key="3">
    <source>
        <dbReference type="ARBA" id="ARBA00019114"/>
    </source>
</evidence>
<evidence type="ECO:0000256" key="8">
    <source>
        <dbReference type="ARBA" id="ARBA00049244"/>
    </source>
</evidence>
<dbReference type="SMART" id="SM00481">
    <property type="entry name" value="POLIIIAc"/>
    <property type="match status" value="1"/>
</dbReference>
<dbReference type="EMBL" id="QRUY01000012">
    <property type="protein sequence ID" value="RGS08022.1"/>
    <property type="molecule type" value="Genomic_DNA"/>
</dbReference>
<dbReference type="InterPro" id="IPR040982">
    <property type="entry name" value="DNA_pol3_finger"/>
</dbReference>
<reference evidence="10 11" key="1">
    <citation type="submission" date="2018-08" db="EMBL/GenBank/DDBJ databases">
        <title>A genome reference for cultivated species of the human gut microbiota.</title>
        <authorList>
            <person name="Zou Y."/>
            <person name="Xue W."/>
            <person name="Luo G."/>
        </authorList>
    </citation>
    <scope>NUCLEOTIDE SEQUENCE [LARGE SCALE GENOMIC DNA]</scope>
    <source>
        <strain evidence="10 11">AF24-16AC</strain>
    </source>
</reference>
<dbReference type="SUPFAM" id="SSF160975">
    <property type="entry name" value="AF1531-like"/>
    <property type="match status" value="1"/>
</dbReference>
<evidence type="ECO:0000259" key="9">
    <source>
        <dbReference type="SMART" id="SM00481"/>
    </source>
</evidence>
<evidence type="ECO:0000256" key="6">
    <source>
        <dbReference type="ARBA" id="ARBA00022705"/>
    </source>
</evidence>
<keyword evidence="7" id="KW-0239">DNA-directed DNA polymerase</keyword>
<dbReference type="InterPro" id="IPR029460">
    <property type="entry name" value="DNAPol_HHH"/>
</dbReference>
<name>A0A412H6S4_9BACT</name>
<dbReference type="AlphaFoldDB" id="A0A412H6S4"/>
<comment type="catalytic activity">
    <reaction evidence="8">
        <text>DNA(n) + a 2'-deoxyribonucleoside 5'-triphosphate = DNA(n+1) + diphosphate</text>
        <dbReference type="Rhea" id="RHEA:22508"/>
        <dbReference type="Rhea" id="RHEA-COMP:17339"/>
        <dbReference type="Rhea" id="RHEA-COMP:17340"/>
        <dbReference type="ChEBI" id="CHEBI:33019"/>
        <dbReference type="ChEBI" id="CHEBI:61560"/>
        <dbReference type="ChEBI" id="CHEBI:173112"/>
        <dbReference type="EC" id="2.7.7.7"/>
    </reaction>
</comment>
<evidence type="ECO:0000313" key="11">
    <source>
        <dbReference type="Proteomes" id="UP000285750"/>
    </source>
</evidence>
<gene>
    <name evidence="10" type="ORF">DWY14_07210</name>
</gene>
<dbReference type="EC" id="2.7.7.7" evidence="2"/>
<dbReference type="GO" id="GO:0005737">
    <property type="term" value="C:cytoplasm"/>
    <property type="evidence" value="ECO:0007669"/>
    <property type="project" value="UniProtKB-SubCell"/>
</dbReference>
<evidence type="ECO:0000256" key="5">
    <source>
        <dbReference type="ARBA" id="ARBA00022695"/>
    </source>
</evidence>
<evidence type="ECO:0000256" key="1">
    <source>
        <dbReference type="ARBA" id="ARBA00004496"/>
    </source>
</evidence>
<dbReference type="PANTHER" id="PTHR32294:SF0">
    <property type="entry name" value="DNA POLYMERASE III SUBUNIT ALPHA"/>
    <property type="match status" value="1"/>
</dbReference>
<dbReference type="InterPro" id="IPR004013">
    <property type="entry name" value="PHP_dom"/>
</dbReference>
<dbReference type="InterPro" id="IPR004805">
    <property type="entry name" value="DnaE2/DnaE/PolC"/>
</dbReference>
<dbReference type="Gene3D" id="1.10.150.870">
    <property type="match status" value="1"/>
</dbReference>
<keyword evidence="5 10" id="KW-0548">Nucleotidyltransferase</keyword>
<evidence type="ECO:0000256" key="4">
    <source>
        <dbReference type="ARBA" id="ARBA00022679"/>
    </source>
</evidence>
<organism evidence="10 11">
    <name type="scientific">Phocaeicola plebeius</name>
    <dbReference type="NCBI Taxonomy" id="310297"/>
    <lineage>
        <taxon>Bacteria</taxon>
        <taxon>Pseudomonadati</taxon>
        <taxon>Bacteroidota</taxon>
        <taxon>Bacteroidia</taxon>
        <taxon>Bacteroidales</taxon>
        <taxon>Bacteroidaceae</taxon>
        <taxon>Phocaeicola</taxon>
    </lineage>
</organism>
<dbReference type="GO" id="GO:0003887">
    <property type="term" value="F:DNA-directed DNA polymerase activity"/>
    <property type="evidence" value="ECO:0007669"/>
    <property type="project" value="UniProtKB-KW"/>
</dbReference>
<keyword evidence="6" id="KW-0235">DNA replication</keyword>
<evidence type="ECO:0000256" key="7">
    <source>
        <dbReference type="ARBA" id="ARBA00022932"/>
    </source>
</evidence>
<dbReference type="InterPro" id="IPR041931">
    <property type="entry name" value="DNA_pol3_alpha_thumb_dom"/>
</dbReference>
<dbReference type="Pfam" id="PF07733">
    <property type="entry name" value="DNA_pol3_alpha"/>
    <property type="match status" value="1"/>
</dbReference>
<feature type="domain" description="Polymerase/histidinol phosphatase N-terminal" evidence="9">
    <location>
        <begin position="5"/>
        <end position="117"/>
    </location>
</feature>
<protein>
    <recommendedName>
        <fullName evidence="3">DNA polymerase III subunit alpha</fullName>
        <ecNumber evidence="2">2.7.7.7</ecNumber>
    </recommendedName>
</protein>
<dbReference type="PANTHER" id="PTHR32294">
    <property type="entry name" value="DNA POLYMERASE III SUBUNIT ALPHA"/>
    <property type="match status" value="1"/>
</dbReference>
<dbReference type="InterPro" id="IPR011708">
    <property type="entry name" value="DNA_pol3_alpha_NTPase_dom"/>
</dbReference>
<evidence type="ECO:0000256" key="2">
    <source>
        <dbReference type="ARBA" id="ARBA00012417"/>
    </source>
</evidence>
<dbReference type="CDD" id="cd04485">
    <property type="entry name" value="DnaE_OBF"/>
    <property type="match status" value="1"/>
</dbReference>
<sequence length="1265" mass="143942">MQDFVHLHVHTQYSILDGQASIPRLVDKAMANGMRGIAVTDHGDMFGIKEFFNYVNKKNGGTNGEIKDLKKRIAALESGKEESESPEAEIAACKEQLEAAKKKLFKPIFGCEMYVARRRLEDKEGKPDQSGYHLVVLAKNLKGYHNLIKLVSKAWTKGFYMRPRTDRAELEKYHEGLIVCSACLGGEVPRRITAGQFEEAEEAIRWYKNLFGDDYYLELQRHKATVARANHEVYPMQQVVNEKLIEYAKKYNIKLVCTNDVHFVDEENAEAHDRLICLSTGKDLDDPNRMLYTKQEWMKTREEMNKVFADVPEALSNTVEICDKVEFYSIDHAPIMPTFAIPEDFGTEEEYRKKFTEKDLFDEFTRDENGNVVMDEAAAKAKIERLGGYEKLYRIKLEADYLAKLAYDGAKRRYGENLSEEVQERIKFELHIMKTMGFPGYFLIVQDFINAARHQLDVSVGPGRGSAAGSAVAYCLGITQIDPIQYDLLFERFLNPDRISLPDIDVDFDDDGRGRVLNWVTEKYGQEKVAHIITYGTMATKLAIKDVARVQKLPLSESDRLCKLIPDKLPDKKLNLPNAIAYVPELQEAEVSPNPVLRDTIKYAKMLEGNVRNTGVHACGTIICRDDITDWVPVSTADDKETGEKMLVTQYEGSVIEDTGLIKMDFLGLKTLSIIKEAIENIRQSKGIVLNIDEVPIDDPATYRLYSEGRTIGTFQFESAGMQKYLRELQPSTFEDLIAMNALYRPGPMDYIPDFIDRKHGRKPIEYDIPIMEKYLKDTYGITVYQEQVMLLSRLLADFTRGESDALRKAMGKKLRDKLDHMKPKFIEGGKKNGHDPKVLEKIWADWEKFASYAFNKSHATCYSWVAYQTAYLKANYPSEYMAATMSRNISNITEITKLMDECKSMGVKVLGPDVNESNLKFSVNYHGDIRFGLGAIKGVGESAVQSILEERRKNGEFKNIFDFVQRVNLSACNRKNIENLALAGGFDSFSGIKREDFFVKNAKDESFSDILVRYGNKYQLDKAAAANSLFGGEHAVEVATPEIVPAPSWSDLERLNKERDLVGIYLSAHPLDEFAVILENVCNVHMAELTDLTPLQNHDLVLGGIVTGVREGYTKTGKPYGIAKVEDYSGTAEFAFFGNEWVEKKNFFMEGMFLFMKGKCQPKQWKQEEWEVKINSIELLPEVKERVVEKLTVTAPLSAIDDQLIMEFSSLVKDSPGNAELHFLVRDEDGQMYVNLMSRTMKISVQKELVNYLKNQPLLDYKIN</sequence>
<evidence type="ECO:0000313" key="10">
    <source>
        <dbReference type="EMBL" id="RGS08022.1"/>
    </source>
</evidence>
<dbReference type="NCBIfam" id="TIGR00594">
    <property type="entry name" value="polc"/>
    <property type="match status" value="1"/>
</dbReference>
<dbReference type="InterPro" id="IPR004365">
    <property type="entry name" value="NA-bd_OB_tRNA"/>
</dbReference>
<dbReference type="Pfam" id="PF17657">
    <property type="entry name" value="DNA_pol3_finger"/>
    <property type="match status" value="1"/>
</dbReference>
<dbReference type="Gene3D" id="1.10.10.1600">
    <property type="entry name" value="Bacterial DNA polymerase III alpha subunit, thumb domain"/>
    <property type="match status" value="1"/>
</dbReference>
<dbReference type="GO" id="GO:0006260">
    <property type="term" value="P:DNA replication"/>
    <property type="evidence" value="ECO:0007669"/>
    <property type="project" value="UniProtKB-KW"/>
</dbReference>
<proteinExistence type="predicted"/>
<dbReference type="RefSeq" id="WP_118431098.1">
    <property type="nucleotide sequence ID" value="NZ_CATVWJ010000057.1"/>
</dbReference>
<dbReference type="GO" id="GO:0008408">
    <property type="term" value="F:3'-5' exonuclease activity"/>
    <property type="evidence" value="ECO:0007669"/>
    <property type="project" value="InterPro"/>
</dbReference>
<accession>A0A412H6S4</accession>
<dbReference type="Pfam" id="PF14579">
    <property type="entry name" value="HHH_6"/>
    <property type="match status" value="1"/>
</dbReference>
<keyword evidence="4 10" id="KW-0808">Transferase</keyword>
<dbReference type="InterPro" id="IPR016195">
    <property type="entry name" value="Pol/histidinol_Pase-like"/>
</dbReference>
<dbReference type="Pfam" id="PF02811">
    <property type="entry name" value="PHP"/>
    <property type="match status" value="1"/>
</dbReference>
<dbReference type="Pfam" id="PF01336">
    <property type="entry name" value="tRNA_anti-codon"/>
    <property type="match status" value="1"/>
</dbReference>
<comment type="subcellular location">
    <subcellularLocation>
        <location evidence="1">Cytoplasm</location>
    </subcellularLocation>
</comment>
<comment type="caution">
    <text evidence="10">The sequence shown here is derived from an EMBL/GenBank/DDBJ whole genome shotgun (WGS) entry which is preliminary data.</text>
</comment>
<dbReference type="InterPro" id="IPR003141">
    <property type="entry name" value="Pol/His_phosphatase_N"/>
</dbReference>
<dbReference type="Gene3D" id="3.20.20.140">
    <property type="entry name" value="Metal-dependent hydrolases"/>
    <property type="match status" value="1"/>
</dbReference>
<dbReference type="SUPFAM" id="SSF89550">
    <property type="entry name" value="PHP domain-like"/>
    <property type="match status" value="1"/>
</dbReference>